<comment type="caution">
    <text evidence="2">The sequence shown here is derived from an EMBL/GenBank/DDBJ whole genome shotgun (WGS) entry which is preliminary data.</text>
</comment>
<feature type="compositionally biased region" description="Polar residues" evidence="1">
    <location>
        <begin position="144"/>
        <end position="155"/>
    </location>
</feature>
<evidence type="ECO:0000256" key="1">
    <source>
        <dbReference type="SAM" id="MobiDB-lite"/>
    </source>
</evidence>
<reference evidence="2" key="1">
    <citation type="submission" date="2020-09" db="EMBL/GenBank/DDBJ databases">
        <authorList>
            <person name="Kikuchi T."/>
        </authorList>
    </citation>
    <scope>NUCLEOTIDE SEQUENCE</scope>
    <source>
        <strain evidence="2">SH1</strain>
    </source>
</reference>
<gene>
    <name evidence="2" type="ORF">BOKJ2_LOCUS5109</name>
</gene>
<dbReference type="EMBL" id="CAJFCW020000003">
    <property type="protein sequence ID" value="CAG9100934.1"/>
    <property type="molecule type" value="Genomic_DNA"/>
</dbReference>
<dbReference type="AlphaFoldDB" id="A0A811KBG3"/>
<evidence type="ECO:0000313" key="2">
    <source>
        <dbReference type="EMBL" id="CAD5213471.1"/>
    </source>
</evidence>
<organism evidence="2 3">
    <name type="scientific">Bursaphelenchus okinawaensis</name>
    <dbReference type="NCBI Taxonomy" id="465554"/>
    <lineage>
        <taxon>Eukaryota</taxon>
        <taxon>Metazoa</taxon>
        <taxon>Ecdysozoa</taxon>
        <taxon>Nematoda</taxon>
        <taxon>Chromadorea</taxon>
        <taxon>Rhabditida</taxon>
        <taxon>Tylenchina</taxon>
        <taxon>Tylenchomorpha</taxon>
        <taxon>Aphelenchoidea</taxon>
        <taxon>Aphelenchoididae</taxon>
        <taxon>Bursaphelenchus</taxon>
    </lineage>
</organism>
<dbReference type="Proteomes" id="UP000614601">
    <property type="component" value="Unassembled WGS sequence"/>
</dbReference>
<evidence type="ECO:0000313" key="3">
    <source>
        <dbReference type="Proteomes" id="UP000614601"/>
    </source>
</evidence>
<dbReference type="EMBL" id="CAJFDH010000003">
    <property type="protein sequence ID" value="CAD5213471.1"/>
    <property type="molecule type" value="Genomic_DNA"/>
</dbReference>
<keyword evidence="3" id="KW-1185">Reference proteome</keyword>
<feature type="compositionally biased region" description="Basic and acidic residues" evidence="1">
    <location>
        <begin position="175"/>
        <end position="196"/>
    </location>
</feature>
<sequence length="210" mass="24041">MIKTPLDIETDKAQSGYIKSPYAQTLVAGFNVWQFDDDEDPIVKTKEKPKVLQAITNLEDKKQDLFPCRDYSMIIGPIEAEKPMEMQQLSVQFNATSIMSRFQDAPEFVPGRSLHTSHANLDELRRLTPEPESTQNLAKPVEKSASNKSLNTTESKPSERLPAMSFDQLRIMAAEMRKQKEKSEEKEESKEEKSAEKDEEVETEKEEKEN</sequence>
<proteinExistence type="predicted"/>
<feature type="region of interest" description="Disordered" evidence="1">
    <location>
        <begin position="125"/>
        <end position="210"/>
    </location>
</feature>
<name>A0A811KBG3_9BILA</name>
<protein>
    <submittedName>
        <fullName evidence="2">Uncharacterized protein</fullName>
    </submittedName>
</protein>
<dbReference type="Proteomes" id="UP000783686">
    <property type="component" value="Unassembled WGS sequence"/>
</dbReference>
<dbReference type="OrthoDB" id="5848733at2759"/>
<accession>A0A811KBG3</accession>